<dbReference type="Proteomes" id="UP001151760">
    <property type="component" value="Unassembled WGS sequence"/>
</dbReference>
<keyword evidence="2" id="KW-1185">Reference proteome</keyword>
<name>A0ABQ4YRH2_9ASTR</name>
<sequence length="96" mass="10353">MTTTRTLLGCKPTKRTPVLVIKPTPYAPPWVGDGVVGREGDGDMEVEMTRSGKDESGGEERRLLAGVLAGYGDAAPEKLMRESGIRFYVGVSIRVD</sequence>
<evidence type="ECO:0000313" key="1">
    <source>
        <dbReference type="EMBL" id="GJS80439.1"/>
    </source>
</evidence>
<reference evidence="1" key="1">
    <citation type="journal article" date="2022" name="Int. J. Mol. Sci.">
        <title>Draft Genome of Tanacetum Coccineum: Genomic Comparison of Closely Related Tanacetum-Family Plants.</title>
        <authorList>
            <person name="Yamashiro T."/>
            <person name="Shiraishi A."/>
            <person name="Nakayama K."/>
            <person name="Satake H."/>
        </authorList>
    </citation>
    <scope>NUCLEOTIDE SEQUENCE</scope>
</reference>
<organism evidence="1 2">
    <name type="scientific">Tanacetum coccineum</name>
    <dbReference type="NCBI Taxonomy" id="301880"/>
    <lineage>
        <taxon>Eukaryota</taxon>
        <taxon>Viridiplantae</taxon>
        <taxon>Streptophyta</taxon>
        <taxon>Embryophyta</taxon>
        <taxon>Tracheophyta</taxon>
        <taxon>Spermatophyta</taxon>
        <taxon>Magnoliopsida</taxon>
        <taxon>eudicotyledons</taxon>
        <taxon>Gunneridae</taxon>
        <taxon>Pentapetalae</taxon>
        <taxon>asterids</taxon>
        <taxon>campanulids</taxon>
        <taxon>Asterales</taxon>
        <taxon>Asteraceae</taxon>
        <taxon>Asteroideae</taxon>
        <taxon>Anthemideae</taxon>
        <taxon>Anthemidinae</taxon>
        <taxon>Tanacetum</taxon>
    </lineage>
</organism>
<accession>A0ABQ4YRH2</accession>
<proteinExistence type="predicted"/>
<reference evidence="1" key="2">
    <citation type="submission" date="2022-01" db="EMBL/GenBank/DDBJ databases">
        <authorList>
            <person name="Yamashiro T."/>
            <person name="Shiraishi A."/>
            <person name="Satake H."/>
            <person name="Nakayama K."/>
        </authorList>
    </citation>
    <scope>NUCLEOTIDE SEQUENCE</scope>
</reference>
<protein>
    <submittedName>
        <fullName evidence="1">Uncharacterized protein</fullName>
    </submittedName>
</protein>
<comment type="caution">
    <text evidence="1">The sequence shown here is derived from an EMBL/GenBank/DDBJ whole genome shotgun (WGS) entry which is preliminary data.</text>
</comment>
<evidence type="ECO:0000313" key="2">
    <source>
        <dbReference type="Proteomes" id="UP001151760"/>
    </source>
</evidence>
<gene>
    <name evidence="1" type="ORF">Tco_0730320</name>
</gene>
<dbReference type="EMBL" id="BQNB010010671">
    <property type="protein sequence ID" value="GJS80439.1"/>
    <property type="molecule type" value="Genomic_DNA"/>
</dbReference>